<protein>
    <submittedName>
        <fullName evidence="2">Uncharacterized protein</fullName>
    </submittedName>
</protein>
<dbReference type="OrthoDB" id="266248at2759"/>
<dbReference type="EMBL" id="FR799583">
    <property type="protein sequence ID" value="CBZ29275.1"/>
    <property type="molecule type" value="Genomic_DNA"/>
</dbReference>
<sequence>MPAAGKPKPSKRFGTFGDPDRELTQAEREFYATLARIREDRRKGKESVMSREKSADKPFLRRKHSQTPANAASGSALRAPASPPRDNRLAVLSAVGLPDRTAPLVWEPDCYKARDRAASACVSSCTQHMPEPRRGFGFNDQHAPESLCKPSDSILLPSHYQSARSGHESAPRRQSPRRAPKGPLASAGNSPDRTPNMPLEIGLLERLQQMKLSSAPQTSAQEFPKRGNSNPSSAMSGGGDGENVDLSCVTDLSNDKADVEGRIDRALGALHGEYFSGCSFRIHGLTDEQMPTLEVLAAAEKLVRARNDSETASMRADPTARQESKEATASAGKGSQARAPSFPSLIRSTVQATAAVLTPARTSSPLSRTEAMRATPSPPLTQPLPTLHNNGAGGHAGNASSETRSQVGSQPPACVSSRSRGASSSRSRKGGFLGLLCCTNGNASQRGLAEKTGTPVLQGAPRKDVYTQTKPASGATAVDEACCRYVEQCRREEQELRKLIEWERQRAGTAPPKVSAAVSSAALSGTATEADSAVATSSSPTKKVAGVSASSHHRPASATILGASTEEQASPSGSSADRTKRRCEPACHSGRPTPLSCTDLNHLNINKSVRKRSGSRSPAHAYPVIAGMADDASSESTPSAQPKIAVAGAGGGGGVSPNNAASMTAVILLTPMHEVGRSRSRPFQSHLQGPDNVAPFTAALCYESLSAEESQISSRAISVVDISSTASHCSTSASVSVAEETVQEMVMAYSTAGLPHMNTLHKNAGAPSDPTRERAHSVGVATDQSSSPSARQRESLHGVLSGAPVHTASFGATGMGATIGDAFETGSELYVFPFLLECQGDTSPQQQNVHFQTPMRHHRPR</sequence>
<dbReference type="KEGG" id="lmi:LMXM_30_2180"/>
<feature type="compositionally biased region" description="Low complexity" evidence="1">
    <location>
        <begin position="416"/>
        <end position="425"/>
    </location>
</feature>
<reference evidence="2 3" key="1">
    <citation type="journal article" date="2011" name="Genome Res.">
        <title>Chromosome and gene copy number variation allow major structural change between species and strains of Leishmania.</title>
        <authorList>
            <person name="Rogers M.B."/>
            <person name="Hilley J.D."/>
            <person name="Dickens N.J."/>
            <person name="Wilkes J."/>
            <person name="Bates P.A."/>
            <person name="Depledge D.P."/>
            <person name="Harris D."/>
            <person name="Her Y."/>
            <person name="Herzyk P."/>
            <person name="Imamura H."/>
            <person name="Otto T.D."/>
            <person name="Sanders M."/>
            <person name="Seeger K."/>
            <person name="Dujardin J.C."/>
            <person name="Berriman M."/>
            <person name="Smith D.F."/>
            <person name="Hertz-Fowler C."/>
            <person name="Mottram J.C."/>
        </authorList>
    </citation>
    <scope>NUCLEOTIDE SEQUENCE [LARGE SCALE GENOMIC DNA]</scope>
    <source>
        <strain evidence="2 3">MHOM/GT/2001/U1103</strain>
    </source>
</reference>
<feature type="region of interest" description="Disordered" evidence="1">
    <location>
        <begin position="763"/>
        <end position="796"/>
    </location>
</feature>
<accession>E9B218</accession>
<dbReference type="PhylomeDB" id="E9B218"/>
<proteinExistence type="predicted"/>
<dbReference type="GeneID" id="13451982"/>
<feature type="compositionally biased region" description="Basic and acidic residues" evidence="1">
    <location>
        <begin position="18"/>
        <end position="59"/>
    </location>
</feature>
<feature type="compositionally biased region" description="Polar residues" evidence="1">
    <location>
        <begin position="529"/>
        <end position="541"/>
    </location>
</feature>
<dbReference type="OMA" id="QCRREEQ"/>
<evidence type="ECO:0000313" key="2">
    <source>
        <dbReference type="EMBL" id="CBZ29275.1"/>
    </source>
</evidence>
<feature type="region of interest" description="Disordered" evidence="1">
    <location>
        <begin position="306"/>
        <end position="342"/>
    </location>
</feature>
<gene>
    <name evidence="2" type="ORF">LMXM_30_2180</name>
</gene>
<evidence type="ECO:0000313" key="3">
    <source>
        <dbReference type="Proteomes" id="UP000007259"/>
    </source>
</evidence>
<dbReference type="Proteomes" id="UP000007259">
    <property type="component" value="Chromosome 30"/>
</dbReference>
<feature type="compositionally biased region" description="Polar residues" evidence="1">
    <location>
        <begin position="212"/>
        <end position="235"/>
    </location>
</feature>
<feature type="region of interest" description="Disordered" evidence="1">
    <location>
        <begin position="357"/>
        <end position="428"/>
    </location>
</feature>
<dbReference type="AlphaFoldDB" id="E9B218"/>
<organism evidence="2 3">
    <name type="scientific">Leishmania mexicana (strain MHOM/GT/2001/U1103)</name>
    <dbReference type="NCBI Taxonomy" id="929439"/>
    <lineage>
        <taxon>Eukaryota</taxon>
        <taxon>Discoba</taxon>
        <taxon>Euglenozoa</taxon>
        <taxon>Kinetoplastea</taxon>
        <taxon>Metakinetoplastina</taxon>
        <taxon>Trypanosomatida</taxon>
        <taxon>Trypanosomatidae</taxon>
        <taxon>Leishmaniinae</taxon>
        <taxon>Leishmania</taxon>
    </lineage>
</organism>
<feature type="compositionally biased region" description="Polar residues" evidence="1">
    <location>
        <begin position="400"/>
        <end position="409"/>
    </location>
</feature>
<feature type="region of interest" description="Disordered" evidence="1">
    <location>
        <begin position="130"/>
        <end position="197"/>
    </location>
</feature>
<feature type="region of interest" description="Disordered" evidence="1">
    <location>
        <begin position="1"/>
        <end position="84"/>
    </location>
</feature>
<feature type="region of interest" description="Disordered" evidence="1">
    <location>
        <begin position="212"/>
        <end position="247"/>
    </location>
</feature>
<evidence type="ECO:0000256" key="1">
    <source>
        <dbReference type="SAM" id="MobiDB-lite"/>
    </source>
</evidence>
<feature type="compositionally biased region" description="Polar residues" evidence="1">
    <location>
        <begin position="565"/>
        <end position="576"/>
    </location>
</feature>
<dbReference type="VEuPathDB" id="TriTrypDB:LmxM.30.2180"/>
<name>E9B218_LEIMU</name>
<dbReference type="RefSeq" id="XP_003877738.1">
    <property type="nucleotide sequence ID" value="XM_003877689.1"/>
</dbReference>
<keyword evidence="3" id="KW-1185">Reference proteome</keyword>
<feature type="region of interest" description="Disordered" evidence="1">
    <location>
        <begin position="529"/>
        <end position="593"/>
    </location>
</feature>